<evidence type="ECO:0000313" key="14">
    <source>
        <dbReference type="Proteomes" id="UP000076078"/>
    </source>
</evidence>
<keyword evidence="4 12" id="KW-0808">Transferase</keyword>
<dbReference type="GO" id="GO:0034625">
    <property type="term" value="P:fatty acid elongation, monounsaturated fatty acid"/>
    <property type="evidence" value="ECO:0007669"/>
    <property type="project" value="TreeGrafter"/>
</dbReference>
<proteinExistence type="inferred from homology"/>
<keyword evidence="10 12" id="KW-0275">Fatty acid biosynthesis</keyword>
<evidence type="ECO:0000313" key="13">
    <source>
        <dbReference type="EMBL" id="KYQ93516.1"/>
    </source>
</evidence>
<organism evidence="13 14">
    <name type="scientific">Tieghemostelium lacteum</name>
    <name type="common">Slime mold</name>
    <name type="synonym">Dictyostelium lacteum</name>
    <dbReference type="NCBI Taxonomy" id="361077"/>
    <lineage>
        <taxon>Eukaryota</taxon>
        <taxon>Amoebozoa</taxon>
        <taxon>Evosea</taxon>
        <taxon>Eumycetozoa</taxon>
        <taxon>Dictyostelia</taxon>
        <taxon>Dictyosteliales</taxon>
        <taxon>Raperosteliaceae</taxon>
        <taxon>Tieghemostelium</taxon>
    </lineage>
</organism>
<feature type="transmembrane region" description="Helical" evidence="12">
    <location>
        <begin position="178"/>
        <end position="198"/>
    </location>
</feature>
<keyword evidence="14" id="KW-1185">Reference proteome</keyword>
<dbReference type="InterPro" id="IPR030457">
    <property type="entry name" value="ELO_CS"/>
</dbReference>
<keyword evidence="6 12" id="KW-0276">Fatty acid metabolism</keyword>
<comment type="caution">
    <text evidence="13">The sequence shown here is derived from an EMBL/GenBank/DDBJ whole genome shotgun (WGS) entry which is preliminary data.</text>
</comment>
<dbReference type="FunCoup" id="A0A151ZHR7">
    <property type="interactions" value="104"/>
</dbReference>
<comment type="subcellular location">
    <subcellularLocation>
        <location evidence="1">Membrane</location>
        <topology evidence="1">Multi-pass membrane protein</topology>
    </subcellularLocation>
</comment>
<keyword evidence="3 12" id="KW-0444">Lipid biosynthesis</keyword>
<keyword evidence="9 12" id="KW-0472">Membrane</keyword>
<evidence type="ECO:0000256" key="2">
    <source>
        <dbReference type="ARBA" id="ARBA00007263"/>
    </source>
</evidence>
<evidence type="ECO:0000256" key="6">
    <source>
        <dbReference type="ARBA" id="ARBA00022832"/>
    </source>
</evidence>
<evidence type="ECO:0000256" key="8">
    <source>
        <dbReference type="ARBA" id="ARBA00023098"/>
    </source>
</evidence>
<dbReference type="GO" id="GO:0019367">
    <property type="term" value="P:fatty acid elongation, saturated fatty acid"/>
    <property type="evidence" value="ECO:0007669"/>
    <property type="project" value="TreeGrafter"/>
</dbReference>
<gene>
    <name evidence="13" type="ORF">DLAC_06217</name>
</gene>
<dbReference type="GO" id="GO:0042761">
    <property type="term" value="P:very long-chain fatty acid biosynthetic process"/>
    <property type="evidence" value="ECO:0007669"/>
    <property type="project" value="TreeGrafter"/>
</dbReference>
<reference evidence="13 14" key="1">
    <citation type="submission" date="2015-12" db="EMBL/GenBank/DDBJ databases">
        <title>Dictyostelia acquired genes for synthesis and detection of signals that induce cell-type specialization by lateral gene transfer from prokaryotes.</title>
        <authorList>
            <person name="Gloeckner G."/>
            <person name="Schaap P."/>
        </authorList>
    </citation>
    <scope>NUCLEOTIDE SEQUENCE [LARGE SCALE GENOMIC DNA]</scope>
    <source>
        <strain evidence="13 14">TK</strain>
    </source>
</reference>
<name>A0A151ZHR7_TIELA</name>
<evidence type="ECO:0000256" key="9">
    <source>
        <dbReference type="ARBA" id="ARBA00023136"/>
    </source>
</evidence>
<dbReference type="GO" id="GO:0005789">
    <property type="term" value="C:endoplasmic reticulum membrane"/>
    <property type="evidence" value="ECO:0007669"/>
    <property type="project" value="TreeGrafter"/>
</dbReference>
<dbReference type="InterPro" id="IPR002076">
    <property type="entry name" value="ELO_fam"/>
</dbReference>
<keyword evidence="5 12" id="KW-0812">Transmembrane</keyword>
<feature type="transmembrane region" description="Helical" evidence="12">
    <location>
        <begin position="80"/>
        <end position="100"/>
    </location>
</feature>
<dbReference type="PROSITE" id="PS01188">
    <property type="entry name" value="ELO"/>
    <property type="match status" value="1"/>
</dbReference>
<evidence type="ECO:0000256" key="4">
    <source>
        <dbReference type="ARBA" id="ARBA00022679"/>
    </source>
</evidence>
<feature type="transmembrane region" description="Helical" evidence="12">
    <location>
        <begin position="153"/>
        <end position="172"/>
    </location>
</feature>
<dbReference type="GO" id="GO:0009922">
    <property type="term" value="F:fatty acid elongase activity"/>
    <property type="evidence" value="ECO:0007669"/>
    <property type="project" value="UniProtKB-EC"/>
</dbReference>
<dbReference type="Proteomes" id="UP000076078">
    <property type="component" value="Unassembled WGS sequence"/>
</dbReference>
<dbReference type="Pfam" id="PF01151">
    <property type="entry name" value="ELO"/>
    <property type="match status" value="1"/>
</dbReference>
<evidence type="ECO:0000256" key="1">
    <source>
        <dbReference type="ARBA" id="ARBA00004141"/>
    </source>
</evidence>
<evidence type="ECO:0000256" key="3">
    <source>
        <dbReference type="ARBA" id="ARBA00022516"/>
    </source>
</evidence>
<dbReference type="PANTHER" id="PTHR11157:SF134">
    <property type="entry name" value="ELONGATION OF FATTY ACIDS PROTEIN 1-RELATED"/>
    <property type="match status" value="1"/>
</dbReference>
<comment type="similarity">
    <text evidence="2 12">Belongs to the ELO family.</text>
</comment>
<sequence>MTSTITSSSSSLSNSTHFDSILNLNMEQIYKDIDRFRWRSGETLFSTVHVPVLASVAYFTVIFTLQALMKNRKEIKLHSFTVFHNLFLSSLSLVMFIGVFIPQVKYLFNTSFYNLCCVPLEDGFVSFSLYVFYLSKVYEFIDTVLLVLRKKKLIFLHVYHHFITFWLVWVNLNAKTGVQWADISANCFVHIIMYYYYYQTEMGNNPWWKKYITTVQIIQFVFDMTFHVFWHYYNLNGGCSGNIPSTLFSDFVILSFLGLFIDFYLKSYSRKSSSAPTNKPKTN</sequence>
<dbReference type="OMA" id="HVLTLNY"/>
<dbReference type="OrthoDB" id="434092at2759"/>
<dbReference type="AlphaFoldDB" id="A0A151ZHR7"/>
<dbReference type="InParanoid" id="A0A151ZHR7"/>
<feature type="transmembrane region" description="Helical" evidence="12">
    <location>
        <begin position="210"/>
        <end position="233"/>
    </location>
</feature>
<accession>A0A151ZHR7</accession>
<evidence type="ECO:0000256" key="7">
    <source>
        <dbReference type="ARBA" id="ARBA00022989"/>
    </source>
</evidence>
<dbReference type="EC" id="2.3.1.-" evidence="12"/>
<evidence type="ECO:0000256" key="12">
    <source>
        <dbReference type="RuleBase" id="RU361115"/>
    </source>
</evidence>
<dbReference type="STRING" id="361077.A0A151ZHR7"/>
<comment type="catalytic activity">
    <reaction evidence="12">
        <text>an acyl-CoA + malonyl-CoA + H(+) = a 3-oxoacyl-CoA + CO2 + CoA</text>
        <dbReference type="Rhea" id="RHEA:50252"/>
        <dbReference type="ChEBI" id="CHEBI:15378"/>
        <dbReference type="ChEBI" id="CHEBI:16526"/>
        <dbReference type="ChEBI" id="CHEBI:57287"/>
        <dbReference type="ChEBI" id="CHEBI:57384"/>
        <dbReference type="ChEBI" id="CHEBI:58342"/>
        <dbReference type="ChEBI" id="CHEBI:90726"/>
    </reaction>
    <physiologicalReaction direction="left-to-right" evidence="12">
        <dbReference type="Rhea" id="RHEA:50253"/>
    </physiologicalReaction>
</comment>
<keyword evidence="8 12" id="KW-0443">Lipid metabolism</keyword>
<evidence type="ECO:0000256" key="11">
    <source>
        <dbReference type="ARBA" id="ARBA00047375"/>
    </source>
</evidence>
<keyword evidence="7 12" id="KW-1133">Transmembrane helix</keyword>
<feature type="transmembrane region" description="Helical" evidence="12">
    <location>
        <begin position="48"/>
        <end position="68"/>
    </location>
</feature>
<protein>
    <recommendedName>
        <fullName evidence="12">Elongation of fatty acids protein</fullName>
        <ecNumber evidence="12">2.3.1.-</ecNumber>
    </recommendedName>
</protein>
<evidence type="ECO:0000256" key="5">
    <source>
        <dbReference type="ARBA" id="ARBA00022692"/>
    </source>
</evidence>
<dbReference type="GO" id="GO:0030148">
    <property type="term" value="P:sphingolipid biosynthetic process"/>
    <property type="evidence" value="ECO:0007669"/>
    <property type="project" value="TreeGrafter"/>
</dbReference>
<comment type="catalytic activity">
    <reaction evidence="11">
        <text>a very-long-chain acyl-CoA + malonyl-CoA + H(+) = a very-long-chain 3-oxoacyl-CoA + CO2 + CoA</text>
        <dbReference type="Rhea" id="RHEA:32727"/>
        <dbReference type="ChEBI" id="CHEBI:15378"/>
        <dbReference type="ChEBI" id="CHEBI:16526"/>
        <dbReference type="ChEBI" id="CHEBI:57287"/>
        <dbReference type="ChEBI" id="CHEBI:57384"/>
        <dbReference type="ChEBI" id="CHEBI:90725"/>
        <dbReference type="ChEBI" id="CHEBI:90736"/>
        <dbReference type="EC" id="2.3.1.199"/>
    </reaction>
</comment>
<dbReference type="GO" id="GO:0034626">
    <property type="term" value="P:fatty acid elongation, polyunsaturated fatty acid"/>
    <property type="evidence" value="ECO:0007669"/>
    <property type="project" value="TreeGrafter"/>
</dbReference>
<evidence type="ECO:0000256" key="10">
    <source>
        <dbReference type="ARBA" id="ARBA00023160"/>
    </source>
</evidence>
<feature type="transmembrane region" description="Helical" evidence="12">
    <location>
        <begin position="245"/>
        <end position="265"/>
    </location>
</feature>
<dbReference type="EMBL" id="LODT01000028">
    <property type="protein sequence ID" value="KYQ93516.1"/>
    <property type="molecule type" value="Genomic_DNA"/>
</dbReference>
<dbReference type="PANTHER" id="PTHR11157">
    <property type="entry name" value="FATTY ACID ACYL TRANSFERASE-RELATED"/>
    <property type="match status" value="1"/>
</dbReference>